<keyword evidence="10" id="KW-1185">Reference proteome</keyword>
<name>A0A1H2QEF2_9FIRM</name>
<evidence type="ECO:0000313" key="9">
    <source>
        <dbReference type="EMBL" id="SDW04779.1"/>
    </source>
</evidence>
<evidence type="ECO:0000259" key="7">
    <source>
        <dbReference type="PROSITE" id="PS51099"/>
    </source>
</evidence>
<dbReference type="GO" id="GO:0009401">
    <property type="term" value="P:phosphoenolpyruvate-dependent sugar phosphotransferase system"/>
    <property type="evidence" value="ECO:0007669"/>
    <property type="project" value="InterPro"/>
</dbReference>
<dbReference type="InterPro" id="IPR036390">
    <property type="entry name" value="WH_DNA-bd_sf"/>
</dbReference>
<dbReference type="SUPFAM" id="SSF46785">
    <property type="entry name" value="Winged helix' DNA-binding domain"/>
    <property type="match status" value="1"/>
</dbReference>
<organism evidence="9 10">
    <name type="scientific">Tepidimicrobium xylanilyticum</name>
    <dbReference type="NCBI Taxonomy" id="1123352"/>
    <lineage>
        <taxon>Bacteria</taxon>
        <taxon>Bacillati</taxon>
        <taxon>Bacillota</taxon>
        <taxon>Tissierellia</taxon>
        <taxon>Tissierellales</taxon>
        <taxon>Tepidimicrobiaceae</taxon>
        <taxon>Tepidimicrobium</taxon>
    </lineage>
</organism>
<dbReference type="GO" id="GO:0008982">
    <property type="term" value="F:protein-N(PI)-phosphohistidine-sugar phosphotransferase activity"/>
    <property type="evidence" value="ECO:0007669"/>
    <property type="project" value="InterPro"/>
</dbReference>
<protein>
    <submittedName>
        <fullName evidence="9">Lichenan operon transcriptional antiterminator</fullName>
    </submittedName>
</protein>
<dbReference type="InterPro" id="IPR011608">
    <property type="entry name" value="PRD"/>
</dbReference>
<sequence>MAYARQKNIFLHLLNSDKALSGKELSKIFNVSTRTIRSDIKFLNETLKKYNIGISSSRQDGYFISDTQKAKGFEIVKEVFNKEISLKGIPNTPSERFAFIIFKLAFSKDYVTMEEIADTLFVSKTTVYLDVQKVMEFLDGFSTLELEISPIRGMKLKGDERSKRLLISNVLKREKTYEDLMLSKSIYYALDGQNANLNNEMIFLYESIINILNKHGYILADVDVNLLVKEILISIKRIQMGFRIGEKIAGDLDLTIAKALKGEIECHFNISIDEKELAYFQQSFNTKRLLNVKSGKYVLKTEAHIIVEEFIKEIKNKFNIDFSQNKNFRNNLILHLNPMLERIKNNYLEENPLINQIKANYPLAFEISMLIVPIINEKLGVIINEAEVSYIALHVAVALDEKDNKSNIAIVCGSGLGTAQLIMRKISSYYSELINIVGYFPIYKLDNILKGEYGKVDLIVSTIPISNRSRIPIIQVNPLINEEDLMKIGQCIDSPLRRIKNTGIKELKYQIFRKELFKCFTEEISYFHAILELVNMLKLENYIEDEKRFYESVIMRENLFSTILDEEIAIPHPMESMSETTVVSVGIFKNPIIHNGKKINIIFLFAVNAKEDEKLKVLYYLLQEILESRETMETLYKSKNFDDFIENIKL</sequence>
<proteinExistence type="predicted"/>
<dbReference type="Pfam" id="PF00874">
    <property type="entry name" value="PRD"/>
    <property type="match status" value="1"/>
</dbReference>
<dbReference type="AlphaFoldDB" id="A0A1H2QEF2"/>
<dbReference type="PROSITE" id="PS51094">
    <property type="entry name" value="PTS_EIIA_TYPE_2"/>
    <property type="match status" value="1"/>
</dbReference>
<dbReference type="Pfam" id="PF05043">
    <property type="entry name" value="Mga"/>
    <property type="match status" value="1"/>
</dbReference>
<dbReference type="Gene3D" id="1.10.10.10">
    <property type="entry name" value="Winged helix-like DNA-binding domain superfamily/Winged helix DNA-binding domain"/>
    <property type="match status" value="2"/>
</dbReference>
<keyword evidence="5" id="KW-0804">Transcription</keyword>
<dbReference type="InterPro" id="IPR013196">
    <property type="entry name" value="HTH_11"/>
</dbReference>
<evidence type="ECO:0000256" key="3">
    <source>
        <dbReference type="ARBA" id="ARBA00023015"/>
    </source>
</evidence>
<dbReference type="PROSITE" id="PS51372">
    <property type="entry name" value="PRD_2"/>
    <property type="match status" value="1"/>
</dbReference>
<dbReference type="InterPro" id="IPR016152">
    <property type="entry name" value="PTrfase/Anion_transptr"/>
</dbReference>
<dbReference type="InterPro" id="IPR050661">
    <property type="entry name" value="BglG_antiterminators"/>
</dbReference>
<dbReference type="InterPro" id="IPR007737">
    <property type="entry name" value="Mga_HTH"/>
</dbReference>
<dbReference type="CDD" id="cd05568">
    <property type="entry name" value="PTS_IIB_bgl_like"/>
    <property type="match status" value="1"/>
</dbReference>
<evidence type="ECO:0000259" key="8">
    <source>
        <dbReference type="PROSITE" id="PS51372"/>
    </source>
</evidence>
<evidence type="ECO:0000313" key="10">
    <source>
        <dbReference type="Proteomes" id="UP000198828"/>
    </source>
</evidence>
<dbReference type="InterPro" id="IPR036095">
    <property type="entry name" value="PTS_EIIB-like_sf"/>
</dbReference>
<dbReference type="Proteomes" id="UP000198828">
    <property type="component" value="Unassembled WGS sequence"/>
</dbReference>
<keyword evidence="3" id="KW-0805">Transcription regulation</keyword>
<feature type="domain" description="PTS EIIB type-2" evidence="7">
    <location>
        <begin position="406"/>
        <end position="500"/>
    </location>
</feature>
<dbReference type="OrthoDB" id="3175596at2"/>
<dbReference type="Pfam" id="PF00359">
    <property type="entry name" value="PTS_EIIA_2"/>
    <property type="match status" value="1"/>
</dbReference>
<feature type="domain" description="PRD" evidence="8">
    <location>
        <begin position="298"/>
        <end position="405"/>
    </location>
</feature>
<dbReference type="Gene3D" id="1.10.1790.10">
    <property type="entry name" value="PRD domain"/>
    <property type="match status" value="1"/>
</dbReference>
<dbReference type="Gene3D" id="3.40.50.2300">
    <property type="match status" value="1"/>
</dbReference>
<dbReference type="PROSITE" id="PS51099">
    <property type="entry name" value="PTS_EIIB_TYPE_2"/>
    <property type="match status" value="1"/>
</dbReference>
<dbReference type="GO" id="GO:0006355">
    <property type="term" value="P:regulation of DNA-templated transcription"/>
    <property type="evidence" value="ECO:0007669"/>
    <property type="project" value="InterPro"/>
</dbReference>
<evidence type="ECO:0000256" key="2">
    <source>
        <dbReference type="ARBA" id="ARBA00022737"/>
    </source>
</evidence>
<dbReference type="SUPFAM" id="SSF55804">
    <property type="entry name" value="Phoshotransferase/anion transport protein"/>
    <property type="match status" value="1"/>
</dbReference>
<evidence type="ECO:0000256" key="1">
    <source>
        <dbReference type="ARBA" id="ARBA00022679"/>
    </source>
</evidence>
<gene>
    <name evidence="9" type="ORF">SAMN05660923_00112</name>
</gene>
<evidence type="ECO:0000259" key="6">
    <source>
        <dbReference type="PROSITE" id="PS51094"/>
    </source>
</evidence>
<dbReference type="InterPro" id="IPR013011">
    <property type="entry name" value="PTS_EIIB_2"/>
</dbReference>
<accession>A0A1H2QEF2</accession>
<keyword evidence="2" id="KW-0677">Repeat</keyword>
<dbReference type="SUPFAM" id="SSF52794">
    <property type="entry name" value="PTS system IIB component-like"/>
    <property type="match status" value="1"/>
</dbReference>
<dbReference type="EMBL" id="FNNG01000001">
    <property type="protein sequence ID" value="SDW04779.1"/>
    <property type="molecule type" value="Genomic_DNA"/>
</dbReference>
<dbReference type="Gene3D" id="3.40.930.10">
    <property type="entry name" value="Mannitol-specific EII, Chain A"/>
    <property type="match status" value="1"/>
</dbReference>
<dbReference type="InterPro" id="IPR036388">
    <property type="entry name" value="WH-like_DNA-bd_sf"/>
</dbReference>
<feature type="domain" description="PTS EIIA type-2" evidence="6">
    <location>
        <begin position="510"/>
        <end position="650"/>
    </location>
</feature>
<dbReference type="PANTHER" id="PTHR30185">
    <property type="entry name" value="CRYPTIC BETA-GLUCOSIDE BGL OPERON ANTITERMINATOR"/>
    <property type="match status" value="1"/>
</dbReference>
<keyword evidence="1" id="KW-0808">Transferase</keyword>
<dbReference type="Pfam" id="PF08279">
    <property type="entry name" value="HTH_11"/>
    <property type="match status" value="1"/>
</dbReference>
<dbReference type="PANTHER" id="PTHR30185:SF13">
    <property type="entry name" value="LICABCH OPERON REGULATOR-RELATED"/>
    <property type="match status" value="1"/>
</dbReference>
<evidence type="ECO:0000256" key="5">
    <source>
        <dbReference type="ARBA" id="ARBA00023163"/>
    </source>
</evidence>
<dbReference type="SUPFAM" id="SSF63520">
    <property type="entry name" value="PTS-regulatory domain, PRD"/>
    <property type="match status" value="1"/>
</dbReference>
<dbReference type="InterPro" id="IPR002178">
    <property type="entry name" value="PTS_EIIA_type-2_dom"/>
</dbReference>
<keyword evidence="4" id="KW-0010">Activator</keyword>
<reference evidence="9 10" key="1">
    <citation type="submission" date="2016-10" db="EMBL/GenBank/DDBJ databases">
        <authorList>
            <person name="de Groot N.N."/>
        </authorList>
    </citation>
    <scope>NUCLEOTIDE SEQUENCE [LARGE SCALE GENOMIC DNA]</scope>
    <source>
        <strain evidence="9 10">DSM 23310</strain>
    </source>
</reference>
<evidence type="ECO:0000256" key="4">
    <source>
        <dbReference type="ARBA" id="ARBA00023159"/>
    </source>
</evidence>
<dbReference type="RefSeq" id="WP_093749801.1">
    <property type="nucleotide sequence ID" value="NZ_FNNG01000001.1"/>
</dbReference>
<dbReference type="InterPro" id="IPR036634">
    <property type="entry name" value="PRD_sf"/>
</dbReference>